<protein>
    <submittedName>
        <fullName evidence="5">4'-phosphopantetheinyl transferase</fullName>
    </submittedName>
</protein>
<dbReference type="Proteomes" id="UP000515561">
    <property type="component" value="Chromosome"/>
</dbReference>
<gene>
    <name evidence="5" type="primary">sfp</name>
    <name evidence="5" type="ORF">acsn021_20360</name>
</gene>
<organism evidence="5 6">
    <name type="scientific">Anaerocolumna cellulosilytica</name>
    <dbReference type="NCBI Taxonomy" id="433286"/>
    <lineage>
        <taxon>Bacteria</taxon>
        <taxon>Bacillati</taxon>
        <taxon>Bacillota</taxon>
        <taxon>Clostridia</taxon>
        <taxon>Lachnospirales</taxon>
        <taxon>Lachnospiraceae</taxon>
        <taxon>Anaerocolumna</taxon>
    </lineage>
</organism>
<dbReference type="GO" id="GO:0008897">
    <property type="term" value="F:holo-[acyl-carrier-protein] synthase activity"/>
    <property type="evidence" value="ECO:0007669"/>
    <property type="project" value="InterPro"/>
</dbReference>
<dbReference type="InterPro" id="IPR055066">
    <property type="entry name" value="AASDHPPT_N"/>
</dbReference>
<dbReference type="InterPro" id="IPR008278">
    <property type="entry name" value="4-PPantetheinyl_Trfase_dom"/>
</dbReference>
<dbReference type="InterPro" id="IPR037143">
    <property type="entry name" value="4-PPantetheinyl_Trfase_dom_sf"/>
</dbReference>
<dbReference type="PANTHER" id="PTHR12215">
    <property type="entry name" value="PHOSPHOPANTETHEINE TRANSFERASE"/>
    <property type="match status" value="1"/>
</dbReference>
<dbReference type="InterPro" id="IPR050559">
    <property type="entry name" value="P-Pant_transferase_sf"/>
</dbReference>
<dbReference type="GO" id="GO:0000287">
    <property type="term" value="F:magnesium ion binding"/>
    <property type="evidence" value="ECO:0007669"/>
    <property type="project" value="InterPro"/>
</dbReference>
<comment type="similarity">
    <text evidence="1">Belongs to the P-Pant transferase superfamily. Gsp/Sfp/HetI/AcpT family.</text>
</comment>
<dbReference type="SUPFAM" id="SSF56214">
    <property type="entry name" value="4'-phosphopantetheinyl transferase"/>
    <property type="match status" value="2"/>
</dbReference>
<evidence type="ECO:0000256" key="1">
    <source>
        <dbReference type="ARBA" id="ARBA00010990"/>
    </source>
</evidence>
<evidence type="ECO:0000259" key="3">
    <source>
        <dbReference type="Pfam" id="PF01648"/>
    </source>
</evidence>
<dbReference type="RefSeq" id="WP_184093302.1">
    <property type="nucleotide sequence ID" value="NZ_AP023367.1"/>
</dbReference>
<dbReference type="EMBL" id="AP023367">
    <property type="protein sequence ID" value="BCJ94467.1"/>
    <property type="molecule type" value="Genomic_DNA"/>
</dbReference>
<reference evidence="5 6" key="1">
    <citation type="journal article" date="2016" name="Int. J. Syst. Evol. Microbiol.">
        <title>Descriptions of Anaerotaenia torta gen. nov., sp. nov. and Anaerocolumna cellulosilytica gen. nov., sp. nov. isolated from a methanogenic reactor of cattle waste.</title>
        <authorList>
            <person name="Uek A."/>
            <person name="Ohtaki Y."/>
            <person name="Kaku N."/>
            <person name="Ueki K."/>
        </authorList>
    </citation>
    <scope>NUCLEOTIDE SEQUENCE [LARGE SCALE GENOMIC DNA]</scope>
    <source>
        <strain evidence="5 6">SN021</strain>
    </source>
</reference>
<keyword evidence="6" id="KW-1185">Reference proteome</keyword>
<dbReference type="PANTHER" id="PTHR12215:SF10">
    <property type="entry name" value="L-AMINOADIPATE-SEMIALDEHYDE DEHYDROGENASE-PHOSPHOPANTETHEINYL TRANSFERASE"/>
    <property type="match status" value="1"/>
</dbReference>
<dbReference type="GO" id="GO:0005829">
    <property type="term" value="C:cytosol"/>
    <property type="evidence" value="ECO:0007669"/>
    <property type="project" value="TreeGrafter"/>
</dbReference>
<evidence type="ECO:0000256" key="2">
    <source>
        <dbReference type="ARBA" id="ARBA00022679"/>
    </source>
</evidence>
<dbReference type="Pfam" id="PF01648">
    <property type="entry name" value="ACPS"/>
    <property type="match status" value="1"/>
</dbReference>
<evidence type="ECO:0000313" key="5">
    <source>
        <dbReference type="EMBL" id="BCJ94467.1"/>
    </source>
</evidence>
<dbReference type="AlphaFoldDB" id="A0A6S6R326"/>
<keyword evidence="2 5" id="KW-0808">Transferase</keyword>
<sequence>MELYILNIEDEIEAAEYQRLFDFVTPEKKERIKRFHYDNDKKRSLYGNVLTRYLISRRLHIDNKDIVFEANAYGKPYLAGNKELYFNLSHSGKWIFCGLAEKEIGVDIERRGNCKEDLAKRFFSKEEYKYLMDTPEEKWRQVFYDIWSLKESYIKYKGLGLSMPLNSFAFHFEGESVSLHTEDEEQELPFVKRYTFDPEYSMAVCSTEPPTNYIIRMPLQILANWGK</sequence>
<proteinExistence type="inferred from homology"/>
<feature type="domain" description="4'-phosphopantetheinyl transferase N-terminal" evidence="4">
    <location>
        <begin position="15"/>
        <end position="96"/>
    </location>
</feature>
<evidence type="ECO:0000259" key="4">
    <source>
        <dbReference type="Pfam" id="PF22624"/>
    </source>
</evidence>
<dbReference type="Gene3D" id="3.90.470.20">
    <property type="entry name" value="4'-phosphopantetheinyl transferase domain"/>
    <property type="match status" value="2"/>
</dbReference>
<dbReference type="GO" id="GO:0019878">
    <property type="term" value="P:lysine biosynthetic process via aminoadipic acid"/>
    <property type="evidence" value="ECO:0007669"/>
    <property type="project" value="TreeGrafter"/>
</dbReference>
<dbReference type="Pfam" id="PF22624">
    <property type="entry name" value="AASDHPPT_N"/>
    <property type="match status" value="1"/>
</dbReference>
<feature type="domain" description="4'-phosphopantetheinyl transferase" evidence="3">
    <location>
        <begin position="104"/>
        <end position="205"/>
    </location>
</feature>
<dbReference type="KEGG" id="acel:acsn021_20360"/>
<name>A0A6S6R326_9FIRM</name>
<evidence type="ECO:0000313" key="6">
    <source>
        <dbReference type="Proteomes" id="UP000515561"/>
    </source>
</evidence>
<accession>A0A6S6R326</accession>